<keyword evidence="1" id="KW-0694">RNA-binding</keyword>
<dbReference type="Proteomes" id="UP000886520">
    <property type="component" value="Chromosome 16"/>
</dbReference>
<evidence type="ECO:0000313" key="5">
    <source>
        <dbReference type="Proteomes" id="UP000886520"/>
    </source>
</evidence>
<dbReference type="PROSITE" id="PS50084">
    <property type="entry name" value="KH_TYPE_1"/>
    <property type="match status" value="1"/>
</dbReference>
<proteinExistence type="predicted"/>
<name>A0A9D4UJI8_ADICA</name>
<comment type="caution">
    <text evidence="4">The sequence shown here is derived from an EMBL/GenBank/DDBJ whole genome shotgun (WGS) entry which is preliminary data.</text>
</comment>
<keyword evidence="5" id="KW-1185">Reference proteome</keyword>
<feature type="compositionally biased region" description="Basic residues" evidence="2">
    <location>
        <begin position="97"/>
        <end position="106"/>
    </location>
</feature>
<evidence type="ECO:0000313" key="4">
    <source>
        <dbReference type="EMBL" id="KAI5068566.1"/>
    </source>
</evidence>
<dbReference type="OrthoDB" id="2020539at2759"/>
<reference evidence="4" key="1">
    <citation type="submission" date="2021-01" db="EMBL/GenBank/DDBJ databases">
        <title>Adiantum capillus-veneris genome.</title>
        <authorList>
            <person name="Fang Y."/>
            <person name="Liao Q."/>
        </authorList>
    </citation>
    <scope>NUCLEOTIDE SEQUENCE</scope>
    <source>
        <strain evidence="4">H3</strain>
        <tissue evidence="4">Leaf</tissue>
    </source>
</reference>
<feature type="region of interest" description="Disordered" evidence="2">
    <location>
        <begin position="89"/>
        <end position="129"/>
    </location>
</feature>
<dbReference type="InterPro" id="IPR036612">
    <property type="entry name" value="KH_dom_type_1_sf"/>
</dbReference>
<dbReference type="PANTHER" id="PTHR34210">
    <property type="entry name" value="OS01G0252900 PROTEIN"/>
    <property type="match status" value="1"/>
</dbReference>
<feature type="region of interest" description="Disordered" evidence="2">
    <location>
        <begin position="183"/>
        <end position="208"/>
    </location>
</feature>
<gene>
    <name evidence="4" type="ORF">GOP47_0016911</name>
</gene>
<dbReference type="EMBL" id="JABFUD020000016">
    <property type="protein sequence ID" value="KAI5068566.1"/>
    <property type="molecule type" value="Genomic_DNA"/>
</dbReference>
<feature type="domain" description="K Homology" evidence="3">
    <location>
        <begin position="22"/>
        <end position="83"/>
    </location>
</feature>
<dbReference type="Pfam" id="PF00013">
    <property type="entry name" value="KH_1"/>
    <property type="match status" value="1"/>
</dbReference>
<evidence type="ECO:0000256" key="1">
    <source>
        <dbReference type="PROSITE-ProRule" id="PRU00117"/>
    </source>
</evidence>
<dbReference type="Gene3D" id="3.30.1370.10">
    <property type="entry name" value="K Homology domain, type 1"/>
    <property type="match status" value="1"/>
</dbReference>
<feature type="compositionally biased region" description="Basic and acidic residues" evidence="2">
    <location>
        <begin position="183"/>
        <end position="197"/>
    </location>
</feature>
<accession>A0A9D4UJI8</accession>
<dbReference type="GO" id="GO:0003723">
    <property type="term" value="F:RNA binding"/>
    <property type="evidence" value="ECO:0007669"/>
    <property type="project" value="UniProtKB-UniRule"/>
</dbReference>
<evidence type="ECO:0000256" key="2">
    <source>
        <dbReference type="SAM" id="MobiDB-lite"/>
    </source>
</evidence>
<dbReference type="SUPFAM" id="SSF54791">
    <property type="entry name" value="Eukaryotic type KH-domain (KH-domain type I)"/>
    <property type="match status" value="1"/>
</dbReference>
<protein>
    <recommendedName>
        <fullName evidence="3">K Homology domain-containing protein</fullName>
    </recommendedName>
</protein>
<dbReference type="CDD" id="cd00105">
    <property type="entry name" value="KH-I"/>
    <property type="match status" value="1"/>
</dbReference>
<organism evidence="4 5">
    <name type="scientific">Adiantum capillus-veneris</name>
    <name type="common">Maidenhair fern</name>
    <dbReference type="NCBI Taxonomy" id="13818"/>
    <lineage>
        <taxon>Eukaryota</taxon>
        <taxon>Viridiplantae</taxon>
        <taxon>Streptophyta</taxon>
        <taxon>Embryophyta</taxon>
        <taxon>Tracheophyta</taxon>
        <taxon>Polypodiopsida</taxon>
        <taxon>Polypodiidae</taxon>
        <taxon>Polypodiales</taxon>
        <taxon>Pteridineae</taxon>
        <taxon>Pteridaceae</taxon>
        <taxon>Vittarioideae</taxon>
        <taxon>Adiantum</taxon>
    </lineage>
</organism>
<dbReference type="PANTHER" id="PTHR34210:SF3">
    <property type="entry name" value="CCHC-TYPE DOMAIN-CONTAINING PROTEIN"/>
    <property type="match status" value="1"/>
</dbReference>
<dbReference type="AlphaFoldDB" id="A0A9D4UJI8"/>
<dbReference type="InterPro" id="IPR004088">
    <property type="entry name" value="KH_dom_type_1"/>
</dbReference>
<evidence type="ECO:0000259" key="3">
    <source>
        <dbReference type="Pfam" id="PF00013"/>
    </source>
</evidence>
<sequence length="315" mass="35443">MWKGCPSTLGVNHIQTEIVEKITENRRLKPRIFGTGGSTIQGIEKDTRCRLKLEDNLTAGNGSFFVRIFGSNRVMVGKAVDAVKRLLDHVQDDRKPQNARKSHGSHNRSSDSLAGSHMQHIASQQTQYEPNMQPYAKQEASYYDEQHNSMDQLGARRQWETGSQNGAFAMAYSLKGGPQYDERPLSKGVSKEDDHGQNGDAGFDQQGMPPTLETLEQKFVQETMQLTKALNDARLSERFKNNINKRSSVPTISVSGRLEYYNYEDEGQGQPEQKRGKFEVDVLNAGEEMDGYGEEAEDDDKWATEVAIAKEEMDQ</sequence>